<dbReference type="Proteomes" id="UP000224567">
    <property type="component" value="Unassembled WGS sequence"/>
</dbReference>
<keyword evidence="1" id="KW-0808">Transferase</keyword>
<proteinExistence type="predicted"/>
<organism evidence="6 7">
    <name type="scientific">Capsicum baccatum</name>
    <name type="common">Peruvian pepper</name>
    <dbReference type="NCBI Taxonomy" id="33114"/>
    <lineage>
        <taxon>Eukaryota</taxon>
        <taxon>Viridiplantae</taxon>
        <taxon>Streptophyta</taxon>
        <taxon>Embryophyta</taxon>
        <taxon>Tracheophyta</taxon>
        <taxon>Spermatophyta</taxon>
        <taxon>Magnoliopsida</taxon>
        <taxon>eudicotyledons</taxon>
        <taxon>Gunneridae</taxon>
        <taxon>Pentapetalae</taxon>
        <taxon>asterids</taxon>
        <taxon>lamiids</taxon>
        <taxon>Solanales</taxon>
        <taxon>Solanaceae</taxon>
        <taxon>Solanoideae</taxon>
        <taxon>Capsiceae</taxon>
        <taxon>Capsicum</taxon>
    </lineage>
</organism>
<keyword evidence="5" id="KW-0472">Membrane</keyword>
<keyword evidence="4" id="KW-0067">ATP-binding</keyword>
<keyword evidence="7" id="KW-1185">Reference proteome</keyword>
<name>A0A2G2WE25_CAPBA</name>
<reference evidence="7" key="2">
    <citation type="journal article" date="2017" name="J. Anim. Genet.">
        <title>Multiple reference genome sequences of hot pepper reveal the massive evolution of plant disease resistance genes by retroduplication.</title>
        <authorList>
            <person name="Kim S."/>
            <person name="Park J."/>
            <person name="Yeom S.-I."/>
            <person name="Kim Y.-M."/>
            <person name="Seo E."/>
            <person name="Kim K.-T."/>
            <person name="Kim M.-S."/>
            <person name="Lee J.M."/>
            <person name="Cheong K."/>
            <person name="Shin H.-S."/>
            <person name="Kim S.-B."/>
            <person name="Han K."/>
            <person name="Lee J."/>
            <person name="Park M."/>
            <person name="Lee H.-A."/>
            <person name="Lee H.-Y."/>
            <person name="Lee Y."/>
            <person name="Oh S."/>
            <person name="Lee J.H."/>
            <person name="Choi E."/>
            <person name="Choi E."/>
            <person name="Lee S.E."/>
            <person name="Jeon J."/>
            <person name="Kim H."/>
            <person name="Choi G."/>
            <person name="Song H."/>
            <person name="Lee J."/>
            <person name="Lee S.-C."/>
            <person name="Kwon J.-K."/>
            <person name="Lee H.-Y."/>
            <person name="Koo N."/>
            <person name="Hong Y."/>
            <person name="Kim R.W."/>
            <person name="Kang W.-H."/>
            <person name="Huh J.H."/>
            <person name="Kang B.-C."/>
            <person name="Yang T.-J."/>
            <person name="Lee Y.-H."/>
            <person name="Bennetzen J.L."/>
            <person name="Choi D."/>
        </authorList>
    </citation>
    <scope>NUCLEOTIDE SEQUENCE [LARGE SCALE GENOMIC DNA]</scope>
    <source>
        <strain evidence="7">cv. PBC81</strain>
    </source>
</reference>
<dbReference type="AlphaFoldDB" id="A0A2G2WE25"/>
<keyword evidence="3" id="KW-0418">Kinase</keyword>
<comment type="caution">
    <text evidence="6">The sequence shown here is derived from an EMBL/GenBank/DDBJ whole genome shotgun (WGS) entry which is preliminary data.</text>
</comment>
<reference evidence="6 7" key="1">
    <citation type="journal article" date="2017" name="Genome Biol.">
        <title>New reference genome sequences of hot pepper reveal the massive evolution of plant disease-resistance genes by retroduplication.</title>
        <authorList>
            <person name="Kim S."/>
            <person name="Park J."/>
            <person name="Yeom S.I."/>
            <person name="Kim Y.M."/>
            <person name="Seo E."/>
            <person name="Kim K.T."/>
            <person name="Kim M.S."/>
            <person name="Lee J.M."/>
            <person name="Cheong K."/>
            <person name="Shin H.S."/>
            <person name="Kim S.B."/>
            <person name="Han K."/>
            <person name="Lee J."/>
            <person name="Park M."/>
            <person name="Lee H.A."/>
            <person name="Lee H.Y."/>
            <person name="Lee Y."/>
            <person name="Oh S."/>
            <person name="Lee J.H."/>
            <person name="Choi E."/>
            <person name="Choi E."/>
            <person name="Lee S.E."/>
            <person name="Jeon J."/>
            <person name="Kim H."/>
            <person name="Choi G."/>
            <person name="Song H."/>
            <person name="Lee J."/>
            <person name="Lee S.C."/>
            <person name="Kwon J.K."/>
            <person name="Lee H.Y."/>
            <person name="Koo N."/>
            <person name="Hong Y."/>
            <person name="Kim R.W."/>
            <person name="Kang W.H."/>
            <person name="Huh J.H."/>
            <person name="Kang B.C."/>
            <person name="Yang T.J."/>
            <person name="Lee Y.H."/>
            <person name="Bennetzen J.L."/>
            <person name="Choi D."/>
        </authorList>
    </citation>
    <scope>NUCLEOTIDE SEQUENCE [LARGE SCALE GENOMIC DNA]</scope>
    <source>
        <strain evidence="7">cv. PBC81</strain>
    </source>
</reference>
<dbReference type="PANTHER" id="PTHR47973">
    <property type="entry name" value="CYSTEINE-RICH RECEPTOR-LIKE PROTEIN KINASE 3"/>
    <property type="match status" value="1"/>
</dbReference>
<protein>
    <submittedName>
        <fullName evidence="6">Uncharacterized protein</fullName>
    </submittedName>
</protein>
<sequence>METISQQMRTRGYGVVVTGTRLDANYGLAQCYGRIYLDGCFIRKENYTFYDQYLGPEDRHVCGNRTTKSTLFSQNARRAVQSLYIGCFMRYSDTNFLNAILTSGGSSSREKVIVIVIVVSSIIVLGVCAFIGIVVWKNKQIQKKRKGPNDAEKLVEILHDISLNFKYSTLDKATGSFDEANKLEFDISKLFVASRRSYKTNI</sequence>
<feature type="transmembrane region" description="Helical" evidence="5">
    <location>
        <begin position="112"/>
        <end position="136"/>
    </location>
</feature>
<evidence type="ECO:0000256" key="2">
    <source>
        <dbReference type="ARBA" id="ARBA00022741"/>
    </source>
</evidence>
<keyword evidence="2" id="KW-0547">Nucleotide-binding</keyword>
<dbReference type="EMBL" id="MLFT02000007">
    <property type="protein sequence ID" value="PHT43472.1"/>
    <property type="molecule type" value="Genomic_DNA"/>
</dbReference>
<evidence type="ECO:0000256" key="5">
    <source>
        <dbReference type="SAM" id="Phobius"/>
    </source>
</evidence>
<evidence type="ECO:0000313" key="7">
    <source>
        <dbReference type="Proteomes" id="UP000224567"/>
    </source>
</evidence>
<keyword evidence="5" id="KW-0812">Transmembrane</keyword>
<evidence type="ECO:0000256" key="1">
    <source>
        <dbReference type="ARBA" id="ARBA00022679"/>
    </source>
</evidence>
<keyword evidence="5" id="KW-1133">Transmembrane helix</keyword>
<dbReference type="InterPro" id="IPR052059">
    <property type="entry name" value="CR_Ser/Thr_kinase"/>
</dbReference>
<gene>
    <name evidence="6" type="ORF">CQW23_17497</name>
</gene>
<evidence type="ECO:0000256" key="4">
    <source>
        <dbReference type="ARBA" id="ARBA00022840"/>
    </source>
</evidence>
<dbReference type="STRING" id="33114.A0A2G2WE25"/>
<dbReference type="GO" id="GO:0005524">
    <property type="term" value="F:ATP binding"/>
    <property type="evidence" value="ECO:0007669"/>
    <property type="project" value="UniProtKB-KW"/>
</dbReference>
<dbReference type="GO" id="GO:0016301">
    <property type="term" value="F:kinase activity"/>
    <property type="evidence" value="ECO:0007669"/>
    <property type="project" value="UniProtKB-KW"/>
</dbReference>
<evidence type="ECO:0000313" key="6">
    <source>
        <dbReference type="EMBL" id="PHT43472.1"/>
    </source>
</evidence>
<accession>A0A2G2WE25</accession>
<evidence type="ECO:0000256" key="3">
    <source>
        <dbReference type="ARBA" id="ARBA00022777"/>
    </source>
</evidence>